<dbReference type="EMBL" id="JBGMDY010000001">
    <property type="protein sequence ID" value="KAL2347077.1"/>
    <property type="molecule type" value="Genomic_DNA"/>
</dbReference>
<dbReference type="AlphaFoldDB" id="A0ABD1NG23"/>
<reference evidence="1 2" key="1">
    <citation type="submission" date="2024-08" db="EMBL/GenBank/DDBJ databases">
        <title>Insights into the chromosomal genome structure of Flemingia macrophylla.</title>
        <authorList>
            <person name="Ding Y."/>
            <person name="Zhao Y."/>
            <person name="Bi W."/>
            <person name="Wu M."/>
            <person name="Zhao G."/>
            <person name="Gong Y."/>
            <person name="Li W."/>
            <person name="Zhang P."/>
        </authorList>
    </citation>
    <scope>NUCLEOTIDE SEQUENCE [LARGE SCALE GENOMIC DNA]</scope>
    <source>
        <strain evidence="1">DYQJB</strain>
        <tissue evidence="1">Leaf</tissue>
    </source>
</reference>
<organism evidence="1 2">
    <name type="scientific">Flemingia macrophylla</name>
    <dbReference type="NCBI Taxonomy" id="520843"/>
    <lineage>
        <taxon>Eukaryota</taxon>
        <taxon>Viridiplantae</taxon>
        <taxon>Streptophyta</taxon>
        <taxon>Embryophyta</taxon>
        <taxon>Tracheophyta</taxon>
        <taxon>Spermatophyta</taxon>
        <taxon>Magnoliopsida</taxon>
        <taxon>eudicotyledons</taxon>
        <taxon>Gunneridae</taxon>
        <taxon>Pentapetalae</taxon>
        <taxon>rosids</taxon>
        <taxon>fabids</taxon>
        <taxon>Fabales</taxon>
        <taxon>Fabaceae</taxon>
        <taxon>Papilionoideae</taxon>
        <taxon>50 kb inversion clade</taxon>
        <taxon>NPAAA clade</taxon>
        <taxon>indigoferoid/millettioid clade</taxon>
        <taxon>Phaseoleae</taxon>
        <taxon>Flemingia</taxon>
    </lineage>
</organism>
<keyword evidence="2" id="KW-1185">Reference proteome</keyword>
<name>A0ABD1NG23_9FABA</name>
<sequence length="51" mass="5785">MSSLVPRLLLKLVPSRRPQIEGEMNGCDEFVLAEYASKGWETKMGRDAFLN</sequence>
<gene>
    <name evidence="1" type="ORF">Fmac_001077</name>
</gene>
<accession>A0ABD1NG23</accession>
<protein>
    <submittedName>
        <fullName evidence="1">Uncharacterized protein</fullName>
    </submittedName>
</protein>
<dbReference type="Proteomes" id="UP001603857">
    <property type="component" value="Unassembled WGS sequence"/>
</dbReference>
<evidence type="ECO:0000313" key="2">
    <source>
        <dbReference type="Proteomes" id="UP001603857"/>
    </source>
</evidence>
<comment type="caution">
    <text evidence="1">The sequence shown here is derived from an EMBL/GenBank/DDBJ whole genome shotgun (WGS) entry which is preliminary data.</text>
</comment>
<proteinExistence type="predicted"/>
<evidence type="ECO:0000313" key="1">
    <source>
        <dbReference type="EMBL" id="KAL2347077.1"/>
    </source>
</evidence>